<comment type="caution">
    <text evidence="2">The sequence shown here is derived from an EMBL/GenBank/DDBJ whole genome shotgun (WGS) entry which is preliminary data.</text>
</comment>
<keyword evidence="3" id="KW-1185">Reference proteome</keyword>
<evidence type="ECO:0000313" key="2">
    <source>
        <dbReference type="EMBL" id="KAG5675810.1"/>
    </source>
</evidence>
<feature type="transmembrane region" description="Helical" evidence="1">
    <location>
        <begin position="182"/>
        <end position="204"/>
    </location>
</feature>
<feature type="transmembrane region" description="Helical" evidence="1">
    <location>
        <begin position="145"/>
        <end position="170"/>
    </location>
</feature>
<name>A0A9J6C1B7_POLVA</name>
<keyword evidence="1" id="KW-1133">Transmembrane helix</keyword>
<organism evidence="2 3">
    <name type="scientific">Polypedilum vanderplanki</name>
    <name type="common">Sleeping chironomid midge</name>
    <dbReference type="NCBI Taxonomy" id="319348"/>
    <lineage>
        <taxon>Eukaryota</taxon>
        <taxon>Metazoa</taxon>
        <taxon>Ecdysozoa</taxon>
        <taxon>Arthropoda</taxon>
        <taxon>Hexapoda</taxon>
        <taxon>Insecta</taxon>
        <taxon>Pterygota</taxon>
        <taxon>Neoptera</taxon>
        <taxon>Endopterygota</taxon>
        <taxon>Diptera</taxon>
        <taxon>Nematocera</taxon>
        <taxon>Chironomoidea</taxon>
        <taxon>Chironomidae</taxon>
        <taxon>Chironominae</taxon>
        <taxon>Polypedilum</taxon>
        <taxon>Polypedilum</taxon>
    </lineage>
</organism>
<proteinExistence type="predicted"/>
<accession>A0A9J6C1B7</accession>
<evidence type="ECO:0000313" key="3">
    <source>
        <dbReference type="Proteomes" id="UP001107558"/>
    </source>
</evidence>
<dbReference type="Proteomes" id="UP001107558">
    <property type="component" value="Chromosome 2"/>
</dbReference>
<reference evidence="2" key="1">
    <citation type="submission" date="2021-03" db="EMBL/GenBank/DDBJ databases">
        <title>Chromosome level genome of the anhydrobiotic midge Polypedilum vanderplanki.</title>
        <authorList>
            <person name="Yoshida Y."/>
            <person name="Kikawada T."/>
            <person name="Gusev O."/>
        </authorList>
    </citation>
    <scope>NUCLEOTIDE SEQUENCE</scope>
    <source>
        <strain evidence="2">NIAS01</strain>
        <tissue evidence="2">Whole body or cell culture</tissue>
    </source>
</reference>
<sequence>MQQQHNNIRSVSDIYGTDEIDFLLEEIRDLEPACCQEDLQDFEIAGSRAGEIEISIAATPLELESPLGTCSSWDSHLNYRERLGQSQMAWGGVVLHCDASHLKTPTGIVRILLVISSACCLAFECSAGTVQVSLLLLPLVGRLRLMVFCALFSLLVTCLMLFLDISHIALMFPFNWGKLNAWLYLTIGLIFILGSSLIIHMVFFAEEFAWVAKYTKDTLFVSAIIGYCCALEAFILAMLACCPACRHRFRRHSLNDDQMGLHDRELSPISSNDIGDKRNKVSNIPNHYNKTMKRSVTDTIREQLEGDNEMPMPNQKPAYIPIKRPDQVFNQKPTLGSMRKNRQGYHYQPIASTSRQSPTFIIDPDDFDPDDEDELIIPINPGHKFA</sequence>
<keyword evidence="1" id="KW-0812">Transmembrane</keyword>
<evidence type="ECO:0000256" key="1">
    <source>
        <dbReference type="SAM" id="Phobius"/>
    </source>
</evidence>
<dbReference type="OrthoDB" id="6347385at2759"/>
<protein>
    <submittedName>
        <fullName evidence="2">Uncharacterized protein</fullName>
    </submittedName>
</protein>
<gene>
    <name evidence="2" type="ORF">PVAND_005682</name>
</gene>
<dbReference type="EMBL" id="JADBJN010000002">
    <property type="protein sequence ID" value="KAG5675810.1"/>
    <property type="molecule type" value="Genomic_DNA"/>
</dbReference>
<feature type="transmembrane region" description="Helical" evidence="1">
    <location>
        <begin position="224"/>
        <end position="245"/>
    </location>
</feature>
<dbReference type="AlphaFoldDB" id="A0A9J6C1B7"/>
<feature type="transmembrane region" description="Helical" evidence="1">
    <location>
        <begin position="111"/>
        <end position="139"/>
    </location>
</feature>
<keyword evidence="1" id="KW-0472">Membrane</keyword>